<dbReference type="GO" id="GO:0046872">
    <property type="term" value="F:metal ion binding"/>
    <property type="evidence" value="ECO:0007669"/>
    <property type="project" value="UniProtKB-KW"/>
</dbReference>
<feature type="domain" description="Cytochrome c" evidence="10">
    <location>
        <begin position="35"/>
        <end position="144"/>
    </location>
</feature>
<keyword evidence="5 9" id="KW-0479">Metal-binding</keyword>
<evidence type="ECO:0000313" key="12">
    <source>
        <dbReference type="Proteomes" id="UP000284379"/>
    </source>
</evidence>
<dbReference type="FunFam" id="1.10.760.10:FF:000004">
    <property type="entry name" value="Cytochrome c peroxidase"/>
    <property type="match status" value="1"/>
</dbReference>
<evidence type="ECO:0000256" key="5">
    <source>
        <dbReference type="ARBA" id="ARBA00022723"/>
    </source>
</evidence>
<reference evidence="11 12" key="1">
    <citation type="submission" date="2018-08" db="EMBL/GenBank/DDBJ databases">
        <title>A genome reference for cultivated species of the human gut microbiota.</title>
        <authorList>
            <person name="Zou Y."/>
            <person name="Xue W."/>
            <person name="Luo G."/>
        </authorList>
    </citation>
    <scope>NUCLEOTIDE SEQUENCE [LARGE SCALE GENOMIC DNA]</scope>
    <source>
        <strain evidence="11 12">AM40-30BH</strain>
    </source>
</reference>
<dbReference type="GO" id="GO:0004130">
    <property type="term" value="F:cytochrome-c peroxidase activity"/>
    <property type="evidence" value="ECO:0007669"/>
    <property type="project" value="TreeGrafter"/>
</dbReference>
<dbReference type="Pfam" id="PF03150">
    <property type="entry name" value="CCP_MauG"/>
    <property type="match status" value="1"/>
</dbReference>
<dbReference type="PANTHER" id="PTHR30600:SF7">
    <property type="entry name" value="CYTOCHROME C PEROXIDASE-RELATED"/>
    <property type="match status" value="1"/>
</dbReference>
<dbReference type="AlphaFoldDB" id="A0A413VLA4"/>
<evidence type="ECO:0000259" key="10">
    <source>
        <dbReference type="PROSITE" id="PS51007"/>
    </source>
</evidence>
<dbReference type="InterPro" id="IPR051395">
    <property type="entry name" value="Cytochrome_c_Peroxidase/MauG"/>
</dbReference>
<gene>
    <name evidence="11" type="ORF">DW888_12650</name>
</gene>
<feature type="domain" description="Cytochrome c" evidence="10">
    <location>
        <begin position="326"/>
        <end position="446"/>
    </location>
</feature>
<dbReference type="SUPFAM" id="SSF46626">
    <property type="entry name" value="Cytochrome c"/>
    <property type="match status" value="2"/>
</dbReference>
<evidence type="ECO:0000256" key="6">
    <source>
        <dbReference type="ARBA" id="ARBA00022982"/>
    </source>
</evidence>
<dbReference type="InterPro" id="IPR036909">
    <property type="entry name" value="Cyt_c-like_dom_sf"/>
</dbReference>
<keyword evidence="4 9" id="KW-0349">Heme</keyword>
<keyword evidence="2" id="KW-0813">Transport</keyword>
<keyword evidence="3" id="KW-0575">Peroxidase</keyword>
<accession>A0A413VLA4</accession>
<keyword evidence="7" id="KW-0560">Oxidoreductase</keyword>
<dbReference type="InterPro" id="IPR004852">
    <property type="entry name" value="Di-haem_cyt_c_peroxidsae"/>
</dbReference>
<name>A0A413VLA4_9BACE</name>
<dbReference type="GO" id="GO:0030313">
    <property type="term" value="C:cell envelope"/>
    <property type="evidence" value="ECO:0007669"/>
    <property type="project" value="UniProtKB-SubCell"/>
</dbReference>
<dbReference type="Proteomes" id="UP000284379">
    <property type="component" value="Unassembled WGS sequence"/>
</dbReference>
<dbReference type="Gene3D" id="1.10.760.10">
    <property type="entry name" value="Cytochrome c-like domain"/>
    <property type="match status" value="2"/>
</dbReference>
<evidence type="ECO:0000256" key="9">
    <source>
        <dbReference type="PROSITE-ProRule" id="PRU00433"/>
    </source>
</evidence>
<evidence type="ECO:0000313" key="11">
    <source>
        <dbReference type="EMBL" id="RHB34390.1"/>
    </source>
</evidence>
<evidence type="ECO:0000256" key="3">
    <source>
        <dbReference type="ARBA" id="ARBA00022559"/>
    </source>
</evidence>
<dbReference type="GO" id="GO:0009055">
    <property type="term" value="F:electron transfer activity"/>
    <property type="evidence" value="ECO:0007669"/>
    <property type="project" value="InterPro"/>
</dbReference>
<evidence type="ECO:0000256" key="2">
    <source>
        <dbReference type="ARBA" id="ARBA00022448"/>
    </source>
</evidence>
<dbReference type="FunFam" id="1.10.760.10:FF:000007">
    <property type="entry name" value="Cytochrome c peroxidase"/>
    <property type="match status" value="1"/>
</dbReference>
<keyword evidence="8 9" id="KW-0408">Iron</keyword>
<dbReference type="EMBL" id="QSGO01000009">
    <property type="protein sequence ID" value="RHB34390.1"/>
    <property type="molecule type" value="Genomic_DNA"/>
</dbReference>
<protein>
    <submittedName>
        <fullName evidence="11">Cytochrome B6</fullName>
    </submittedName>
</protein>
<comment type="caution">
    <text evidence="11">The sequence shown here is derived from an EMBL/GenBank/DDBJ whole genome shotgun (WGS) entry which is preliminary data.</text>
</comment>
<evidence type="ECO:0000256" key="7">
    <source>
        <dbReference type="ARBA" id="ARBA00023002"/>
    </source>
</evidence>
<evidence type="ECO:0000256" key="4">
    <source>
        <dbReference type="ARBA" id="ARBA00022617"/>
    </source>
</evidence>
<evidence type="ECO:0000256" key="1">
    <source>
        <dbReference type="ARBA" id="ARBA00004196"/>
    </source>
</evidence>
<dbReference type="GO" id="GO:0020037">
    <property type="term" value="F:heme binding"/>
    <property type="evidence" value="ECO:0007669"/>
    <property type="project" value="InterPro"/>
</dbReference>
<organism evidence="11 12">
    <name type="scientific">Bacteroides nordii</name>
    <dbReference type="NCBI Taxonomy" id="291645"/>
    <lineage>
        <taxon>Bacteria</taxon>
        <taxon>Pseudomonadati</taxon>
        <taxon>Bacteroidota</taxon>
        <taxon>Bacteroidia</taxon>
        <taxon>Bacteroidales</taxon>
        <taxon>Bacteroidaceae</taxon>
        <taxon>Bacteroides</taxon>
    </lineage>
</organism>
<dbReference type="InterPro" id="IPR025992">
    <property type="entry name" value="Haem-bd"/>
</dbReference>
<proteinExistence type="predicted"/>
<dbReference type="InterPro" id="IPR009056">
    <property type="entry name" value="Cyt_c-like_dom"/>
</dbReference>
<dbReference type="PROSITE" id="PS51007">
    <property type="entry name" value="CYTC"/>
    <property type="match status" value="2"/>
</dbReference>
<dbReference type="RefSeq" id="WP_007485588.1">
    <property type="nucleotide sequence ID" value="NZ_CABJFV010000009.1"/>
</dbReference>
<evidence type="ECO:0000256" key="8">
    <source>
        <dbReference type="ARBA" id="ARBA00023004"/>
    </source>
</evidence>
<dbReference type="SMART" id="SM01235">
    <property type="entry name" value="Haem_bd"/>
    <property type="match status" value="1"/>
</dbReference>
<dbReference type="Pfam" id="PF14376">
    <property type="entry name" value="Haem_bd"/>
    <property type="match status" value="1"/>
</dbReference>
<keyword evidence="6" id="KW-0249">Electron transport</keyword>
<comment type="subcellular location">
    <subcellularLocation>
        <location evidence="1">Cell envelope</location>
    </subcellularLocation>
</comment>
<sequence length="462" mass="51310">MKKSTKLIIALLVTVGFLAVTYCVVNRAPSQELTADVQMQEIITSGGCLRCHSSNPDLPFYANWPVANGMIMKDVTAGYRTFDMTEMAEALKAGKSVGKVALAKVEKVMMDGRMPLHQYYMVHWGSTTTDAKKEMALAWVKQHRLAYYANGLAAAEFANEPIRPIADSLPVDMHKVVLGDMLYHDTRLSADNSISCASCHGLNTGGVDNKRYSEGVGGQFGGVNAPTVYNAAYNFVQFWDGRANTLAEQAAGPPLNPVEMACHSFDEIIAKLQQDVNFTKAFTEVYPEGYSEKSITNAIEEFEKTLLTPNSRFDRYLKGEKSAINDTELTGYELFKKYDCATCHVGETLGGQSYELMGVKRDYFADRGSEMTEEDNGRFKQTKTDRDKHRFKVPGLRNIALTAPYFHDGSIKTMKDAVDYMAKYQVDAILSNEELGEIVAFLETLTGEYKGKPLTNDNSKEL</sequence>
<dbReference type="PANTHER" id="PTHR30600">
    <property type="entry name" value="CYTOCHROME C PEROXIDASE-RELATED"/>
    <property type="match status" value="1"/>
</dbReference>